<keyword evidence="1" id="KW-0732">Signal</keyword>
<accession>A0A328BUW7</accession>
<dbReference type="EMBL" id="PTPX01000019">
    <property type="protein sequence ID" value="RAL17973.1"/>
    <property type="molecule type" value="Genomic_DNA"/>
</dbReference>
<dbReference type="InterPro" id="IPR022293">
    <property type="entry name" value="Integrating-conj_element"/>
</dbReference>
<evidence type="ECO:0000313" key="2">
    <source>
        <dbReference type="EMBL" id="RAL17973.1"/>
    </source>
</evidence>
<feature type="signal peptide" evidence="1">
    <location>
        <begin position="1"/>
        <end position="23"/>
    </location>
</feature>
<dbReference type="RefSeq" id="WP_111750728.1">
    <property type="nucleotide sequence ID" value="NZ_PTPX01000019.1"/>
</dbReference>
<protein>
    <submittedName>
        <fullName evidence="2">TIGR03759 family integrating conjugative element protein</fullName>
    </submittedName>
</protein>
<evidence type="ECO:0000256" key="1">
    <source>
        <dbReference type="SAM" id="SignalP"/>
    </source>
</evidence>
<reference evidence="3" key="1">
    <citation type="submission" date="2018-02" db="EMBL/GenBank/DDBJ databases">
        <title>Glaesserella australis sp. nov., isolated from the lungs of pigs.</title>
        <authorList>
            <person name="Turni C."/>
            <person name="Christensen H."/>
        </authorList>
    </citation>
    <scope>NUCLEOTIDE SEQUENCE [LARGE SCALE GENOMIC DNA]</scope>
    <source>
        <strain evidence="3">HS4635</strain>
    </source>
</reference>
<dbReference type="InterPro" id="IPR036249">
    <property type="entry name" value="Thioredoxin-like_sf"/>
</dbReference>
<dbReference type="NCBIfam" id="TIGR03759">
    <property type="entry name" value="conj_TIGR03759"/>
    <property type="match status" value="1"/>
</dbReference>
<organism evidence="2 3">
    <name type="scientific">Glaesserella australis</name>
    <dbReference type="NCBI Taxonomy" id="2094024"/>
    <lineage>
        <taxon>Bacteria</taxon>
        <taxon>Pseudomonadati</taxon>
        <taxon>Pseudomonadota</taxon>
        <taxon>Gammaproteobacteria</taxon>
        <taxon>Pasteurellales</taxon>
        <taxon>Pasteurellaceae</taxon>
        <taxon>Glaesserella</taxon>
    </lineage>
</organism>
<feature type="chain" id="PRO_5016375521" evidence="1">
    <location>
        <begin position="24"/>
        <end position="250"/>
    </location>
</feature>
<dbReference type="Proteomes" id="UP000248689">
    <property type="component" value="Unassembled WGS sequence"/>
</dbReference>
<dbReference type="AlphaFoldDB" id="A0A328BUW7"/>
<dbReference type="OrthoDB" id="8442378at2"/>
<sequence length="250" mass="29245">MKFHITTLFVLFGTVLSTSFSFANQTSVTNTISQAQSTQQSVEKSLNIQHSQSSENKWTEWGLTQTEWLRYEELKKGSRGIWSPNLDPLTMLGVEARNDKERQHYAELLAKKEYQRVEKEFAFQIAYNKAFEKLYPNQLPFRMDEFGQTNVAVNRVIYFTRTDCTSCVDDLKRLQDYAQRYPIDIYVVDSMQNDDTIRNWALKNNIDIAKVRSRQITLNHDSGYWLKYAKGKMPAAFQIKGDGEWQLLTY</sequence>
<keyword evidence="3" id="KW-1185">Reference proteome</keyword>
<dbReference type="SUPFAM" id="SSF52833">
    <property type="entry name" value="Thioredoxin-like"/>
    <property type="match status" value="1"/>
</dbReference>
<comment type="caution">
    <text evidence="2">The sequence shown here is derived from an EMBL/GenBank/DDBJ whole genome shotgun (WGS) entry which is preliminary data.</text>
</comment>
<name>A0A328BUW7_9PAST</name>
<dbReference type="Gene3D" id="3.40.30.10">
    <property type="entry name" value="Glutaredoxin"/>
    <property type="match status" value="1"/>
</dbReference>
<proteinExistence type="predicted"/>
<gene>
    <name evidence="2" type="ORF">C5N92_10065</name>
</gene>
<evidence type="ECO:0000313" key="3">
    <source>
        <dbReference type="Proteomes" id="UP000248689"/>
    </source>
</evidence>